<dbReference type="InterPro" id="IPR029144">
    <property type="entry name" value="Thr_synth_N"/>
</dbReference>
<dbReference type="InterPro" id="IPR051166">
    <property type="entry name" value="Threonine_Synthase"/>
</dbReference>
<gene>
    <name evidence="5" type="ORF">METZ01_LOCUS153078</name>
</gene>
<feature type="domain" description="Tryptophan synthase beta chain-like PALP" evidence="3">
    <location>
        <begin position="96"/>
        <end position="200"/>
    </location>
</feature>
<dbReference type="GO" id="GO:0030170">
    <property type="term" value="F:pyridoxal phosphate binding"/>
    <property type="evidence" value="ECO:0007669"/>
    <property type="project" value="InterPro"/>
</dbReference>
<name>A0A382AFT3_9ZZZZ</name>
<evidence type="ECO:0000256" key="2">
    <source>
        <dbReference type="ARBA" id="ARBA00022898"/>
    </source>
</evidence>
<keyword evidence="2" id="KW-0663">Pyridoxal phosphate</keyword>
<dbReference type="Gene3D" id="3.90.1380.10">
    <property type="entry name" value="Threonine synthase, N-terminal domain"/>
    <property type="match status" value="1"/>
</dbReference>
<dbReference type="InterPro" id="IPR000634">
    <property type="entry name" value="Ser/Thr_deHydtase_PyrdxlP-BS"/>
</dbReference>
<feature type="non-terminal residue" evidence="5">
    <location>
        <position position="202"/>
    </location>
</feature>
<dbReference type="PROSITE" id="PS00165">
    <property type="entry name" value="DEHYDRATASE_SER_THR"/>
    <property type="match status" value="1"/>
</dbReference>
<accession>A0A382AFT3</accession>
<evidence type="ECO:0000256" key="1">
    <source>
        <dbReference type="ARBA" id="ARBA00001933"/>
    </source>
</evidence>
<sequence>MKFISTKNKIEVEAEEAIFSGTAPDGGLFMPSMIPKVEPNDFKDTENFQLFSNKMLSFFFNETILESKLDAVVSEALNFAVIQRDLSKDQMPISMLELFHGPTAAFKDFGARFLASSMNTIMKQQANPKIVTILVATSGDTGGAVASAFHQRRGFNVVVLFPKGRVSPRQQHQLTCWGNNVVSVAINGEFDDCQRLVKEAFA</sequence>
<dbReference type="GO" id="GO:0006520">
    <property type="term" value="P:amino acid metabolic process"/>
    <property type="evidence" value="ECO:0007669"/>
    <property type="project" value="InterPro"/>
</dbReference>
<organism evidence="5">
    <name type="scientific">marine metagenome</name>
    <dbReference type="NCBI Taxonomy" id="408172"/>
    <lineage>
        <taxon>unclassified sequences</taxon>
        <taxon>metagenomes</taxon>
        <taxon>ecological metagenomes</taxon>
    </lineage>
</organism>
<protein>
    <recommendedName>
        <fullName evidence="6">Threonine synthase</fullName>
    </recommendedName>
</protein>
<proteinExistence type="predicted"/>
<dbReference type="InterPro" id="IPR037158">
    <property type="entry name" value="Thr_synth_N_sf"/>
</dbReference>
<evidence type="ECO:0008006" key="6">
    <source>
        <dbReference type="Google" id="ProtNLM"/>
    </source>
</evidence>
<dbReference type="Pfam" id="PF14821">
    <property type="entry name" value="Thr_synth_N"/>
    <property type="match status" value="1"/>
</dbReference>
<evidence type="ECO:0000259" key="4">
    <source>
        <dbReference type="Pfam" id="PF14821"/>
    </source>
</evidence>
<comment type="cofactor">
    <cofactor evidence="1">
        <name>pyridoxal 5'-phosphate</name>
        <dbReference type="ChEBI" id="CHEBI:597326"/>
    </cofactor>
</comment>
<dbReference type="EMBL" id="UINC01025156">
    <property type="protein sequence ID" value="SVB00224.1"/>
    <property type="molecule type" value="Genomic_DNA"/>
</dbReference>
<reference evidence="5" key="1">
    <citation type="submission" date="2018-05" db="EMBL/GenBank/DDBJ databases">
        <authorList>
            <person name="Lanie J.A."/>
            <person name="Ng W.-L."/>
            <person name="Kazmierczak K.M."/>
            <person name="Andrzejewski T.M."/>
            <person name="Davidsen T.M."/>
            <person name="Wayne K.J."/>
            <person name="Tettelin H."/>
            <person name="Glass J.I."/>
            <person name="Rusch D."/>
            <person name="Podicherti R."/>
            <person name="Tsui H.-C.T."/>
            <person name="Winkler M.E."/>
        </authorList>
    </citation>
    <scope>NUCLEOTIDE SEQUENCE</scope>
</reference>
<dbReference type="SUPFAM" id="SSF53686">
    <property type="entry name" value="Tryptophan synthase beta subunit-like PLP-dependent enzymes"/>
    <property type="match status" value="1"/>
</dbReference>
<evidence type="ECO:0000259" key="3">
    <source>
        <dbReference type="Pfam" id="PF00291"/>
    </source>
</evidence>
<dbReference type="PANTHER" id="PTHR42690">
    <property type="entry name" value="THREONINE SYNTHASE FAMILY MEMBER"/>
    <property type="match status" value="1"/>
</dbReference>
<evidence type="ECO:0000313" key="5">
    <source>
        <dbReference type="EMBL" id="SVB00224.1"/>
    </source>
</evidence>
<dbReference type="InterPro" id="IPR036052">
    <property type="entry name" value="TrpB-like_PALP_sf"/>
</dbReference>
<feature type="domain" description="Threonine synthase N-terminal" evidence="4">
    <location>
        <begin position="2"/>
        <end position="76"/>
    </location>
</feature>
<dbReference type="Pfam" id="PF00291">
    <property type="entry name" value="PALP"/>
    <property type="match status" value="1"/>
</dbReference>
<dbReference type="GO" id="GO:0003824">
    <property type="term" value="F:catalytic activity"/>
    <property type="evidence" value="ECO:0007669"/>
    <property type="project" value="UniProtKB-ARBA"/>
</dbReference>
<dbReference type="Gene3D" id="3.40.50.1100">
    <property type="match status" value="2"/>
</dbReference>
<dbReference type="AlphaFoldDB" id="A0A382AFT3"/>
<dbReference type="InterPro" id="IPR001926">
    <property type="entry name" value="TrpB-like_PALP"/>
</dbReference>
<dbReference type="PANTHER" id="PTHR42690:SF1">
    <property type="entry name" value="THREONINE SYNTHASE-LIKE 2"/>
    <property type="match status" value="1"/>
</dbReference>